<protein>
    <submittedName>
        <fullName evidence="1">Uncharacterized protein</fullName>
    </submittedName>
</protein>
<dbReference type="AlphaFoldDB" id="A0A9P0F1C9"/>
<evidence type="ECO:0000313" key="1">
    <source>
        <dbReference type="EMBL" id="CAH0387711.1"/>
    </source>
</evidence>
<dbReference type="EMBL" id="OU963864">
    <property type="protein sequence ID" value="CAH0387711.1"/>
    <property type="molecule type" value="Genomic_DNA"/>
</dbReference>
<dbReference type="InterPro" id="IPR011049">
    <property type="entry name" value="Serralysin-like_metalloprot_C"/>
</dbReference>
<dbReference type="Proteomes" id="UP001152759">
    <property type="component" value="Chromosome 3"/>
</dbReference>
<reference evidence="1" key="1">
    <citation type="submission" date="2021-12" db="EMBL/GenBank/DDBJ databases">
        <authorList>
            <person name="King R."/>
        </authorList>
    </citation>
    <scope>NUCLEOTIDE SEQUENCE</scope>
</reference>
<sequence length="134" mass="14295">MAHRRAQVTHVCSPRQSNGHSLGMDSDVLGMDSDVLGMDSDVLGMDSGVLGMDSDVLGMDSDVLGMDSDVLWMDSDGLGMGLIHDWSVGRRSEVDQVLLAEETAGRVALSSGAGVCLCCYGQGELRSFEAQWRL</sequence>
<evidence type="ECO:0000313" key="2">
    <source>
        <dbReference type="Proteomes" id="UP001152759"/>
    </source>
</evidence>
<dbReference type="SUPFAM" id="SSF101967">
    <property type="entry name" value="Adhesin YadA, collagen-binding domain"/>
    <property type="match status" value="1"/>
</dbReference>
<gene>
    <name evidence="1" type="ORF">BEMITA_LOCUS6687</name>
</gene>
<organism evidence="1 2">
    <name type="scientific">Bemisia tabaci</name>
    <name type="common">Sweetpotato whitefly</name>
    <name type="synonym">Aleurodes tabaci</name>
    <dbReference type="NCBI Taxonomy" id="7038"/>
    <lineage>
        <taxon>Eukaryota</taxon>
        <taxon>Metazoa</taxon>
        <taxon>Ecdysozoa</taxon>
        <taxon>Arthropoda</taxon>
        <taxon>Hexapoda</taxon>
        <taxon>Insecta</taxon>
        <taxon>Pterygota</taxon>
        <taxon>Neoptera</taxon>
        <taxon>Paraneoptera</taxon>
        <taxon>Hemiptera</taxon>
        <taxon>Sternorrhyncha</taxon>
        <taxon>Aleyrodoidea</taxon>
        <taxon>Aleyrodidae</taxon>
        <taxon>Aleyrodinae</taxon>
        <taxon>Bemisia</taxon>
    </lineage>
</organism>
<proteinExistence type="predicted"/>
<accession>A0A9P0F1C9</accession>
<keyword evidence="2" id="KW-1185">Reference proteome</keyword>
<name>A0A9P0F1C9_BEMTA</name>